<accession>A0ABR7N3E2</accession>
<comment type="caution">
    <text evidence="1">The sequence shown here is derived from an EMBL/GenBank/DDBJ whole genome shotgun (WGS) entry which is preliminary data.</text>
</comment>
<feature type="non-terminal residue" evidence="1">
    <location>
        <position position="181"/>
    </location>
</feature>
<protein>
    <submittedName>
        <fullName evidence="1">Uncharacterized protein</fullName>
    </submittedName>
</protein>
<gene>
    <name evidence="1" type="ORF">H8704_11040</name>
</gene>
<name>A0ABR7N3E2_9FIRM</name>
<proteinExistence type="predicted"/>
<dbReference type="EMBL" id="JACRSX010000017">
    <property type="protein sequence ID" value="MBC8563156.1"/>
    <property type="molecule type" value="Genomic_DNA"/>
</dbReference>
<evidence type="ECO:0000313" key="2">
    <source>
        <dbReference type="Proteomes" id="UP000606193"/>
    </source>
</evidence>
<organism evidence="1 2">
    <name type="scientific">Jutongia huaianensis</name>
    <dbReference type="NCBI Taxonomy" id="2763668"/>
    <lineage>
        <taxon>Bacteria</taxon>
        <taxon>Bacillati</taxon>
        <taxon>Bacillota</taxon>
        <taxon>Clostridia</taxon>
        <taxon>Lachnospirales</taxon>
        <taxon>Lachnospiraceae</taxon>
        <taxon>Jutongia</taxon>
    </lineage>
</organism>
<keyword evidence="2" id="KW-1185">Reference proteome</keyword>
<dbReference type="Proteomes" id="UP000606193">
    <property type="component" value="Unassembled WGS sequence"/>
</dbReference>
<sequence>MEKYLKEYQNINEKFSGIISESLAGKNLQMHAKASRFVEDYKQWIDFLEDSYEVVIYKEALAEYQSMLLFWCMGLYKHAFISLRSYFEATMFGIQLSTNEFNFRLWKSETLDLYWSQIMDDNEGIFSKKFVQAFEPLFADEAYGMKEIAKKVYRECSEFIHNNYGATSLLPKATQFDQVIF</sequence>
<evidence type="ECO:0000313" key="1">
    <source>
        <dbReference type="EMBL" id="MBC8563156.1"/>
    </source>
</evidence>
<dbReference type="RefSeq" id="WP_249298303.1">
    <property type="nucleotide sequence ID" value="NZ_JACRSX010000017.1"/>
</dbReference>
<reference evidence="1 2" key="1">
    <citation type="submission" date="2020-08" db="EMBL/GenBank/DDBJ databases">
        <title>Genome public.</title>
        <authorList>
            <person name="Liu C."/>
            <person name="Sun Q."/>
        </authorList>
    </citation>
    <scope>NUCLEOTIDE SEQUENCE [LARGE SCALE GENOMIC DNA]</scope>
    <source>
        <strain evidence="1 2">NSJ-37</strain>
    </source>
</reference>